<organism evidence="2 3">
    <name type="scientific">Puniceibacterium antarcticum</name>
    <dbReference type="NCBI Taxonomy" id="1206336"/>
    <lineage>
        <taxon>Bacteria</taxon>
        <taxon>Pseudomonadati</taxon>
        <taxon>Pseudomonadota</taxon>
        <taxon>Alphaproteobacteria</taxon>
        <taxon>Rhodobacterales</taxon>
        <taxon>Paracoccaceae</taxon>
        <taxon>Puniceibacterium</taxon>
    </lineage>
</organism>
<gene>
    <name evidence="2" type="ORF">P775_27855</name>
</gene>
<evidence type="ECO:0000313" key="2">
    <source>
        <dbReference type="EMBL" id="PIL13782.1"/>
    </source>
</evidence>
<evidence type="ECO:0000313" key="3">
    <source>
        <dbReference type="Proteomes" id="UP000231259"/>
    </source>
</evidence>
<proteinExistence type="predicted"/>
<protein>
    <recommendedName>
        <fullName evidence="1">Class II aldolase/adducin N-terminal domain-containing protein</fullName>
    </recommendedName>
</protein>
<dbReference type="InterPro" id="IPR001303">
    <property type="entry name" value="Aldolase_II/adducin_N"/>
</dbReference>
<name>A0A2G8QWX1_9RHOB</name>
<sequence length="251" mass="27556">MDHIHSDAIIAIAAASNSKELTQKIFGDTIGWLPWKKPGYELGLWLEDFCLRNPDAKGVVLESHGLFCWDDDAETCYATTLNTINRAIAWFEEQTADIPALAGEKHPTLSAAERHRVATALMPAIRGMISGDSHKVDHFDDQDAVLQFVGAQDMPRLAALGPSCPDHFLRTKIRPLVVDFDPANPDIDATIAGLTEMVGAYRADYTAYYERCKHDNSPTIRDPNAVVYLVPGVGMITSAKEKATAQISGEF</sequence>
<dbReference type="Pfam" id="PF00596">
    <property type="entry name" value="Aldolase_II"/>
    <property type="match status" value="1"/>
</dbReference>
<dbReference type="Proteomes" id="UP000231259">
    <property type="component" value="Unassembled WGS sequence"/>
</dbReference>
<reference evidence="2 3" key="1">
    <citation type="submission" date="2013-09" db="EMBL/GenBank/DDBJ databases">
        <title>Genome sequencing of Phaeobacter antarcticus sp. nov. SM1211.</title>
        <authorList>
            <person name="Zhang X.-Y."/>
            <person name="Liu C."/>
            <person name="Chen X.-L."/>
            <person name="Xie B.-B."/>
            <person name="Qin Q.-L."/>
            <person name="Rong J.-C."/>
            <person name="Zhang Y.-Z."/>
        </authorList>
    </citation>
    <scope>NUCLEOTIDE SEQUENCE [LARGE SCALE GENOMIC DNA]</scope>
    <source>
        <strain evidence="2 3">SM1211</strain>
    </source>
</reference>
<evidence type="ECO:0000259" key="1">
    <source>
        <dbReference type="Pfam" id="PF00596"/>
    </source>
</evidence>
<comment type="caution">
    <text evidence="2">The sequence shown here is derived from an EMBL/GenBank/DDBJ whole genome shotgun (WGS) entry which is preliminary data.</text>
</comment>
<dbReference type="InterPro" id="IPR036409">
    <property type="entry name" value="Aldolase_II/adducin_N_sf"/>
</dbReference>
<keyword evidence="3" id="KW-1185">Reference proteome</keyword>
<feature type="domain" description="Class II aldolase/adducin N-terminal" evidence="1">
    <location>
        <begin position="3"/>
        <end position="80"/>
    </location>
</feature>
<accession>A0A2G8QWX1</accession>
<dbReference type="EMBL" id="AWWI01000182">
    <property type="protein sequence ID" value="PIL13782.1"/>
    <property type="molecule type" value="Genomic_DNA"/>
</dbReference>
<dbReference type="SUPFAM" id="SSF53639">
    <property type="entry name" value="AraD/HMP-PK domain-like"/>
    <property type="match status" value="1"/>
</dbReference>
<dbReference type="AlphaFoldDB" id="A0A2G8QWX1"/>
<dbReference type="Gene3D" id="3.40.225.10">
    <property type="entry name" value="Class II aldolase/adducin N-terminal domain"/>
    <property type="match status" value="1"/>
</dbReference>